<accession>A0A0H2TNA0</accession>
<sequence>GSDSSCQVSFGIDRNDGTPPTPCSYTQMGGSKAGVPETSPKQCGKYTVSSGWSGQFGPGHGFTTLSVIDKAQKLIVWPAYTDVQLANMQTVKPDQSYPQHSLP</sequence>
<reference evidence="2" key="1">
    <citation type="submission" date="2010-05" db="EMBL/GenBank/DDBJ databases">
        <title>The Genome Sequence of Magnaporthe poae strain ATCC 64411.</title>
        <authorList>
            <consortium name="The Broad Institute Genome Sequencing Platform"/>
            <consortium name="Broad Institute Genome Sequencing Center for Infectious Disease"/>
            <person name="Ma L.-J."/>
            <person name="Dead R."/>
            <person name="Young S."/>
            <person name="Zeng Q."/>
            <person name="Koehrsen M."/>
            <person name="Alvarado L."/>
            <person name="Berlin A."/>
            <person name="Chapman S.B."/>
            <person name="Chen Z."/>
            <person name="Freedman E."/>
            <person name="Gellesch M."/>
            <person name="Goldberg J."/>
            <person name="Griggs A."/>
            <person name="Gujja S."/>
            <person name="Heilman E.R."/>
            <person name="Heiman D."/>
            <person name="Hepburn T."/>
            <person name="Howarth C."/>
            <person name="Jen D."/>
            <person name="Larson L."/>
            <person name="Mehta T."/>
            <person name="Neiman D."/>
            <person name="Pearson M."/>
            <person name="Roberts A."/>
            <person name="Saif S."/>
            <person name="Shea T."/>
            <person name="Shenoy N."/>
            <person name="Sisk P."/>
            <person name="Stolte C."/>
            <person name="Sykes S."/>
            <person name="Walk T."/>
            <person name="White J."/>
            <person name="Yandava C."/>
            <person name="Haas B."/>
            <person name="Nusbaum C."/>
            <person name="Birren B."/>
        </authorList>
    </citation>
    <scope>NUCLEOTIDE SEQUENCE</scope>
    <source>
        <strain evidence="2">ATCC 64411</strain>
    </source>
</reference>
<organism evidence="2">
    <name type="scientific">Magnaporthiopsis poae (strain ATCC 64411 / 73-15)</name>
    <name type="common">Kentucky bluegrass fungus</name>
    <name type="synonym">Magnaporthe poae</name>
    <dbReference type="NCBI Taxonomy" id="644358"/>
    <lineage>
        <taxon>Eukaryota</taxon>
        <taxon>Fungi</taxon>
        <taxon>Dikarya</taxon>
        <taxon>Ascomycota</taxon>
        <taxon>Pezizomycotina</taxon>
        <taxon>Sordariomycetes</taxon>
        <taxon>Sordariomycetidae</taxon>
        <taxon>Magnaporthales</taxon>
        <taxon>Magnaporthaceae</taxon>
        <taxon>Magnaporthiopsis</taxon>
    </lineage>
</organism>
<dbReference type="VEuPathDB" id="FungiDB:MAPG_04558"/>
<dbReference type="AlphaFoldDB" id="A0A0H2TNA0"/>
<reference evidence="2" key="2">
    <citation type="submission" date="2011-03" db="EMBL/GenBank/DDBJ databases">
        <title>Annotation of Magnaporthe poae ATCC 64411.</title>
        <authorList>
            <person name="Ma L.-J."/>
            <person name="Dead R."/>
            <person name="Young S.K."/>
            <person name="Zeng Q."/>
            <person name="Gargeya S."/>
            <person name="Fitzgerald M."/>
            <person name="Haas B."/>
            <person name="Abouelleil A."/>
            <person name="Alvarado L."/>
            <person name="Arachchi H.M."/>
            <person name="Berlin A."/>
            <person name="Brown A."/>
            <person name="Chapman S.B."/>
            <person name="Chen Z."/>
            <person name="Dunbar C."/>
            <person name="Freedman E."/>
            <person name="Gearin G."/>
            <person name="Gellesch M."/>
            <person name="Goldberg J."/>
            <person name="Griggs A."/>
            <person name="Gujja S."/>
            <person name="Heiman D."/>
            <person name="Howarth C."/>
            <person name="Larson L."/>
            <person name="Lui A."/>
            <person name="MacDonald P.J.P."/>
            <person name="Mehta T."/>
            <person name="Montmayeur A."/>
            <person name="Murphy C."/>
            <person name="Neiman D."/>
            <person name="Pearson M."/>
            <person name="Priest M."/>
            <person name="Roberts A."/>
            <person name="Saif S."/>
            <person name="Shea T."/>
            <person name="Shenoy N."/>
            <person name="Sisk P."/>
            <person name="Stolte C."/>
            <person name="Sykes S."/>
            <person name="Yandava C."/>
            <person name="Wortman J."/>
            <person name="Nusbaum C."/>
            <person name="Birren B."/>
        </authorList>
    </citation>
    <scope>NUCLEOTIDE SEQUENCE</scope>
    <source>
        <strain evidence="2">ATCC 64411</strain>
    </source>
</reference>
<dbReference type="OrthoDB" id="5352317at2759"/>
<gene>
    <name evidence="2" type="ORF">MAPG_04558</name>
</gene>
<feature type="non-terminal residue" evidence="2">
    <location>
        <position position="1"/>
    </location>
</feature>
<protein>
    <submittedName>
        <fullName evidence="2">Uncharacterized protein</fullName>
    </submittedName>
</protein>
<evidence type="ECO:0000313" key="2">
    <source>
        <dbReference type="EMBL" id="KLU85535.1"/>
    </source>
</evidence>
<evidence type="ECO:0000256" key="1">
    <source>
        <dbReference type="SAM" id="MobiDB-lite"/>
    </source>
</evidence>
<feature type="region of interest" description="Disordered" evidence="1">
    <location>
        <begin position="1"/>
        <end position="40"/>
    </location>
</feature>
<dbReference type="EMBL" id="GL876968">
    <property type="protein sequence ID" value="KLU85535.1"/>
    <property type="molecule type" value="Genomic_DNA"/>
</dbReference>
<proteinExistence type="predicted"/>
<name>A0A0H2TNA0_MAGP6</name>